<gene>
    <name evidence="2" type="ORF">WN985_28475</name>
</gene>
<organism evidence="2 3">
    <name type="scientific">Burkholderia pyrrocinia</name>
    <name type="common">Pseudomonas pyrrocinia</name>
    <dbReference type="NCBI Taxonomy" id="60550"/>
    <lineage>
        <taxon>Bacteria</taxon>
        <taxon>Pseudomonadati</taxon>
        <taxon>Pseudomonadota</taxon>
        <taxon>Betaproteobacteria</taxon>
        <taxon>Burkholderiales</taxon>
        <taxon>Burkholderiaceae</taxon>
        <taxon>Burkholderia</taxon>
        <taxon>Burkholderia cepacia complex</taxon>
    </lineage>
</organism>
<dbReference type="RefSeq" id="WP_342310360.1">
    <property type="nucleotide sequence ID" value="NZ_CP150850.1"/>
</dbReference>
<feature type="compositionally biased region" description="Basic and acidic residues" evidence="1">
    <location>
        <begin position="1"/>
        <end position="11"/>
    </location>
</feature>
<accession>A0ABZ3BN92</accession>
<dbReference type="Proteomes" id="UP001484179">
    <property type="component" value="Chromosome 2"/>
</dbReference>
<proteinExistence type="predicted"/>
<feature type="region of interest" description="Disordered" evidence="1">
    <location>
        <begin position="1"/>
        <end position="93"/>
    </location>
</feature>
<evidence type="ECO:0000313" key="3">
    <source>
        <dbReference type="Proteomes" id="UP001484179"/>
    </source>
</evidence>
<dbReference type="EMBL" id="CP150850">
    <property type="protein sequence ID" value="WZW56481.1"/>
    <property type="molecule type" value="Genomic_DNA"/>
</dbReference>
<sequence>MSDSDVKEYARQVKHPTVAASSSTAAKQVRQPVRSRPTGPVAAHADAKPAAKAHPASAKARKLQDAGSADPKPKAVANPQAAPAPRTGTAVRS</sequence>
<protein>
    <submittedName>
        <fullName evidence="2">Transcriptional regulator</fullName>
    </submittedName>
</protein>
<evidence type="ECO:0000256" key="1">
    <source>
        <dbReference type="SAM" id="MobiDB-lite"/>
    </source>
</evidence>
<feature type="compositionally biased region" description="Low complexity" evidence="1">
    <location>
        <begin position="42"/>
        <end position="58"/>
    </location>
</feature>
<reference evidence="2 3" key="1">
    <citation type="submission" date="2024-04" db="EMBL/GenBank/DDBJ databases">
        <title>Biological Control Activity of Plant Growth Promoting Rhizobacteria Burkholderia pyrrocinia BX1 against Tobacco black shank Introduction Tobacco black shank (TBS) caused by the oomycete Phytophthora. nicotianae (P. nicotianae) has become a destructive soil.</title>
        <authorList>
            <person name="Liu X."/>
            <person name="Shu C."/>
        </authorList>
    </citation>
    <scope>NUCLEOTIDE SEQUENCE [LARGE SCALE GENOMIC DNA]</scope>
    <source>
        <strain evidence="2 3">BX1</strain>
    </source>
</reference>
<name>A0ABZ3BN92_BURPY</name>
<evidence type="ECO:0000313" key="2">
    <source>
        <dbReference type="EMBL" id="WZW56481.1"/>
    </source>
</evidence>
<keyword evidence="3" id="KW-1185">Reference proteome</keyword>